<feature type="transmembrane region" description="Helical" evidence="1">
    <location>
        <begin position="160"/>
        <end position="179"/>
    </location>
</feature>
<feature type="transmembrane region" description="Helical" evidence="1">
    <location>
        <begin position="132"/>
        <end position="148"/>
    </location>
</feature>
<keyword evidence="4" id="KW-1185">Reference proteome</keyword>
<organism evidence="3 4">
    <name type="scientific">Homoserinibacter gongjuensis</name>
    <dbReference type="NCBI Taxonomy" id="1162968"/>
    <lineage>
        <taxon>Bacteria</taxon>
        <taxon>Bacillati</taxon>
        <taxon>Actinomycetota</taxon>
        <taxon>Actinomycetes</taxon>
        <taxon>Micrococcales</taxon>
        <taxon>Microbacteriaceae</taxon>
        <taxon>Homoserinibacter</taxon>
    </lineage>
</organism>
<evidence type="ECO:0000313" key="4">
    <source>
        <dbReference type="Proteomes" id="UP001157069"/>
    </source>
</evidence>
<evidence type="ECO:0000313" key="3">
    <source>
        <dbReference type="EMBL" id="GMA92276.1"/>
    </source>
</evidence>
<gene>
    <name evidence="3" type="ORF">GCM10025869_28050</name>
</gene>
<dbReference type="RefSeq" id="WP_284300973.1">
    <property type="nucleotide sequence ID" value="NZ_BSVA01000001.1"/>
</dbReference>
<evidence type="ECO:0000259" key="2">
    <source>
        <dbReference type="Pfam" id="PF10708"/>
    </source>
</evidence>
<dbReference type="InterPro" id="IPR018929">
    <property type="entry name" value="DUF2510"/>
</dbReference>
<name>A0ABQ6JVE4_9MICO</name>
<proteinExistence type="predicted"/>
<dbReference type="EMBL" id="BSVA01000001">
    <property type="protein sequence ID" value="GMA92276.1"/>
    <property type="molecule type" value="Genomic_DNA"/>
</dbReference>
<sequence length="256" mass="27546">MTDQATRVVPAGWYEDPSDPAQVRWWNGINWTDHTQAKPELGDDSAELEQSFAGPAAVRARTRIRTTSTAESWIVSFTPALLAVTLLVAAWAWLYVSPNVLWLVAALVVTYLATVAFALLDRRKLARWEHTPPPALAALLTAPVYLVIRALRLARSWGQLVAWALLMVGLIGLPVAAWFGGALGNVQTAVGIQSEVRDALVSSGQASAVSCPPIADTTTVGAIYSCDVTLTDGSHKVLWVSIDSDAGDYSYAFAIK</sequence>
<keyword evidence="1" id="KW-0472">Membrane</keyword>
<comment type="caution">
    <text evidence="3">The sequence shown here is derived from an EMBL/GenBank/DDBJ whole genome shotgun (WGS) entry which is preliminary data.</text>
</comment>
<reference evidence="4" key="1">
    <citation type="journal article" date="2019" name="Int. J. Syst. Evol. Microbiol.">
        <title>The Global Catalogue of Microorganisms (GCM) 10K type strain sequencing project: providing services to taxonomists for standard genome sequencing and annotation.</title>
        <authorList>
            <consortium name="The Broad Institute Genomics Platform"/>
            <consortium name="The Broad Institute Genome Sequencing Center for Infectious Disease"/>
            <person name="Wu L."/>
            <person name="Ma J."/>
        </authorList>
    </citation>
    <scope>NUCLEOTIDE SEQUENCE [LARGE SCALE GENOMIC DNA]</scope>
    <source>
        <strain evidence="4">NBRC 108755</strain>
    </source>
</reference>
<evidence type="ECO:0000256" key="1">
    <source>
        <dbReference type="SAM" id="Phobius"/>
    </source>
</evidence>
<dbReference type="Pfam" id="PF10708">
    <property type="entry name" value="DUF2510"/>
    <property type="match status" value="1"/>
</dbReference>
<accession>A0ABQ6JVE4</accession>
<feature type="transmembrane region" description="Helical" evidence="1">
    <location>
        <begin position="100"/>
        <end position="120"/>
    </location>
</feature>
<protein>
    <recommendedName>
        <fullName evidence="2">DUF2510 domain-containing protein</fullName>
    </recommendedName>
</protein>
<feature type="transmembrane region" description="Helical" evidence="1">
    <location>
        <begin position="73"/>
        <end position="94"/>
    </location>
</feature>
<dbReference type="Proteomes" id="UP001157069">
    <property type="component" value="Unassembled WGS sequence"/>
</dbReference>
<keyword evidence="1" id="KW-0812">Transmembrane</keyword>
<feature type="domain" description="DUF2510" evidence="2">
    <location>
        <begin position="11"/>
        <end position="39"/>
    </location>
</feature>
<keyword evidence="1" id="KW-1133">Transmembrane helix</keyword>